<keyword evidence="1 4" id="KW-0808">Transferase</keyword>
<dbReference type="Proteomes" id="UP000006695">
    <property type="component" value="Chromosome"/>
</dbReference>
<proteinExistence type="predicted"/>
<dbReference type="InterPro" id="IPR015393">
    <property type="entry name" value="DUF1972"/>
</dbReference>
<accession>A5G604</accession>
<dbReference type="STRING" id="351605.Gura_3051"/>
<dbReference type="HOGENOM" id="CLU_009583_3_0_7"/>
<feature type="domain" description="Glycosyl transferase family 1" evidence="2">
    <location>
        <begin position="197"/>
        <end position="328"/>
    </location>
</feature>
<dbReference type="Pfam" id="PF09314">
    <property type="entry name" value="DUF1972"/>
    <property type="match status" value="1"/>
</dbReference>
<protein>
    <submittedName>
        <fullName evidence="4">Glycosyl transferase, group 1</fullName>
    </submittedName>
</protein>
<organism evidence="4 5">
    <name type="scientific">Geotalea uraniireducens (strain Rf4)</name>
    <name type="common">Geobacter uraniireducens</name>
    <dbReference type="NCBI Taxonomy" id="351605"/>
    <lineage>
        <taxon>Bacteria</taxon>
        <taxon>Pseudomonadati</taxon>
        <taxon>Thermodesulfobacteriota</taxon>
        <taxon>Desulfuromonadia</taxon>
        <taxon>Geobacterales</taxon>
        <taxon>Geobacteraceae</taxon>
        <taxon>Geotalea</taxon>
    </lineage>
</organism>
<dbReference type="AlphaFoldDB" id="A5G604"/>
<dbReference type="GO" id="GO:0016757">
    <property type="term" value="F:glycosyltransferase activity"/>
    <property type="evidence" value="ECO:0007669"/>
    <property type="project" value="InterPro"/>
</dbReference>
<dbReference type="CAZy" id="GT4">
    <property type="family name" value="Glycosyltransferase Family 4"/>
</dbReference>
<dbReference type="InterPro" id="IPR001296">
    <property type="entry name" value="Glyco_trans_1"/>
</dbReference>
<dbReference type="Pfam" id="PF00534">
    <property type="entry name" value="Glycos_transf_1"/>
    <property type="match status" value="1"/>
</dbReference>
<evidence type="ECO:0000259" key="2">
    <source>
        <dbReference type="Pfam" id="PF00534"/>
    </source>
</evidence>
<dbReference type="KEGG" id="gur:Gura_3051"/>
<dbReference type="PANTHER" id="PTHR46401">
    <property type="entry name" value="GLYCOSYLTRANSFERASE WBBK-RELATED"/>
    <property type="match status" value="1"/>
</dbReference>
<gene>
    <name evidence="4" type="ordered locus">Gura_3051</name>
</gene>
<reference evidence="4 5" key="1">
    <citation type="submission" date="2007-05" db="EMBL/GenBank/DDBJ databases">
        <title>Complete sequence of Geobacter uraniireducens Rf4.</title>
        <authorList>
            <consortium name="US DOE Joint Genome Institute"/>
            <person name="Copeland A."/>
            <person name="Lucas S."/>
            <person name="Lapidus A."/>
            <person name="Barry K."/>
            <person name="Detter J.C."/>
            <person name="Glavina del Rio T."/>
            <person name="Hammon N."/>
            <person name="Israni S."/>
            <person name="Dalin E."/>
            <person name="Tice H."/>
            <person name="Pitluck S."/>
            <person name="Chertkov O."/>
            <person name="Brettin T."/>
            <person name="Bruce D."/>
            <person name="Han C."/>
            <person name="Schmutz J."/>
            <person name="Larimer F."/>
            <person name="Land M."/>
            <person name="Hauser L."/>
            <person name="Kyrpides N."/>
            <person name="Mikhailova N."/>
            <person name="Shelobolina E."/>
            <person name="Aklujkar M."/>
            <person name="Lovley D."/>
            <person name="Richardson P."/>
        </authorList>
    </citation>
    <scope>NUCLEOTIDE SEQUENCE [LARGE SCALE GENOMIC DNA]</scope>
    <source>
        <strain evidence="4 5">Rf4</strain>
    </source>
</reference>
<dbReference type="Gene3D" id="3.40.50.2000">
    <property type="entry name" value="Glycogen Phosphorylase B"/>
    <property type="match status" value="1"/>
</dbReference>
<dbReference type="SUPFAM" id="SSF53756">
    <property type="entry name" value="UDP-Glycosyltransferase/glycogen phosphorylase"/>
    <property type="match status" value="1"/>
</dbReference>
<dbReference type="PANTHER" id="PTHR46401:SF2">
    <property type="entry name" value="GLYCOSYLTRANSFERASE WBBK-RELATED"/>
    <property type="match status" value="1"/>
</dbReference>
<name>A5G604_GEOUR</name>
<sequence>MLIPNKSIAIIGTVGVPANYGGFETLTENLVRYHDASSLHDPIMVYCSSRSYPSREQSFLSAQLKYIPLNANGMQSIPYDIWSFFSAVWNRSDVILLLGVSGAISLPLVRLFSSARIITNIDGIEWRREKWRGLAKRFLRFSEKMAVHFSHEVIADNGAIAEYVKQTYGVDSHVIAYGGDHAVAVEAAAVDEYNLPESFAFSVCRIEPENNVHVILDAFSRLDAHNLVMVGNWNNSEYGSTIRERYSACNNLFLLDPIYDMGKLKTLRSRASFYVHGHSAGGTNPALVEAMHFGKPVLAFDCDFNRSTAEDKAFFFKSSDDLVRLMETMKMDVAERVGSDMVEIANRRYTWRIVAQQYFALLQ</sequence>
<evidence type="ECO:0000256" key="1">
    <source>
        <dbReference type="ARBA" id="ARBA00022679"/>
    </source>
</evidence>
<evidence type="ECO:0000313" key="5">
    <source>
        <dbReference type="Proteomes" id="UP000006695"/>
    </source>
</evidence>
<dbReference type="RefSeq" id="WP_011939889.1">
    <property type="nucleotide sequence ID" value="NC_009483.1"/>
</dbReference>
<dbReference type="EMBL" id="CP000698">
    <property type="protein sequence ID" value="ABQ27222.1"/>
    <property type="molecule type" value="Genomic_DNA"/>
</dbReference>
<keyword evidence="5" id="KW-1185">Reference proteome</keyword>
<evidence type="ECO:0000313" key="4">
    <source>
        <dbReference type="EMBL" id="ABQ27222.1"/>
    </source>
</evidence>
<feature type="domain" description="DUF1972" evidence="3">
    <location>
        <begin position="6"/>
        <end position="180"/>
    </location>
</feature>
<evidence type="ECO:0000259" key="3">
    <source>
        <dbReference type="Pfam" id="PF09314"/>
    </source>
</evidence>